<dbReference type="PANTHER" id="PTHR22767:SF3">
    <property type="entry name" value="N-ALPHA-ACETYLTRANSFERASE 25, NATB AUXILIARY SUBUNIT"/>
    <property type="match status" value="1"/>
</dbReference>
<dbReference type="AlphaFoldDB" id="A0AAD4SIW9"/>
<dbReference type="EMBL" id="JAJJMB010010439">
    <property type="protein sequence ID" value="KAI3908790.1"/>
    <property type="molecule type" value="Genomic_DNA"/>
</dbReference>
<name>A0AAD4SIW9_9MAGN</name>
<feature type="non-terminal residue" evidence="1">
    <location>
        <position position="628"/>
    </location>
</feature>
<dbReference type="PANTHER" id="PTHR22767">
    <property type="entry name" value="N-TERMINAL ACETYLTRANSFERASE-RELATED"/>
    <property type="match status" value="1"/>
</dbReference>
<protein>
    <submittedName>
        <fullName evidence="1">Uncharacterized protein</fullName>
    </submittedName>
</protein>
<comment type="caution">
    <text evidence="1">The sequence shown here is derived from an EMBL/GenBank/DDBJ whole genome shotgun (WGS) entry which is preliminary data.</text>
</comment>
<organism evidence="1 2">
    <name type="scientific">Papaver atlanticum</name>
    <dbReference type="NCBI Taxonomy" id="357466"/>
    <lineage>
        <taxon>Eukaryota</taxon>
        <taxon>Viridiplantae</taxon>
        <taxon>Streptophyta</taxon>
        <taxon>Embryophyta</taxon>
        <taxon>Tracheophyta</taxon>
        <taxon>Spermatophyta</taxon>
        <taxon>Magnoliopsida</taxon>
        <taxon>Ranunculales</taxon>
        <taxon>Papaveraceae</taxon>
        <taxon>Papaveroideae</taxon>
        <taxon>Papaver</taxon>
    </lineage>
</organism>
<proteinExistence type="predicted"/>
<reference evidence="1" key="1">
    <citation type="submission" date="2022-04" db="EMBL/GenBank/DDBJ databases">
        <title>A functionally conserved STORR gene fusion in Papaver species that diverged 16.8 million years ago.</title>
        <authorList>
            <person name="Catania T."/>
        </authorList>
    </citation>
    <scope>NUCLEOTIDE SEQUENCE</scope>
    <source>
        <strain evidence="1">S-188037</strain>
    </source>
</reference>
<evidence type="ECO:0000313" key="1">
    <source>
        <dbReference type="EMBL" id="KAI3908790.1"/>
    </source>
</evidence>
<dbReference type="Proteomes" id="UP001202328">
    <property type="component" value="Unassembled WGS sequence"/>
</dbReference>
<dbReference type="GO" id="GO:0031416">
    <property type="term" value="C:NatB complex"/>
    <property type="evidence" value="ECO:0007669"/>
    <property type="project" value="TreeGrafter"/>
</dbReference>
<accession>A0AAD4SIW9</accession>
<evidence type="ECO:0000313" key="2">
    <source>
        <dbReference type="Proteomes" id="UP001202328"/>
    </source>
</evidence>
<dbReference type="Gene3D" id="3.60.20.10">
    <property type="entry name" value="Glutamine Phosphoribosylpyrophosphate, subunit 1, domain 1"/>
    <property type="match status" value="1"/>
</dbReference>
<dbReference type="InterPro" id="IPR029055">
    <property type="entry name" value="Ntn_hydrolases_N"/>
</dbReference>
<gene>
    <name evidence="1" type="ORF">MKW98_029340</name>
</gene>
<keyword evidence="2" id="KW-1185">Reference proteome</keyword>
<sequence length="628" mass="70888">MEEQVIDVYQAMRAVGVPGETIKEGLDKFCANTLKLKLVDQRELELAFSELNKEQVEVKPSKLVEHSVNPSSFANRLQQVKDFIESRELMKALKFVDALQSDYPSSALVLAYKALVYERNCRPEALSICYDAKEHFFSDISVLPDVLSILKTVCIRLGRLDVATSYYENACEQVSNNLEMMREFLDCYVRDSSFIKQLKHSITGAFSLLKKLAMNHNLDEPETFLVYISVTEQQAKNDLAREILSKLLLTLAAVEVGSLCIVGEGLLSHVCDYAAAAEVFRQKLDSCSPDDGECYLNELVSSLEDPSKWCGGMVDNQVYPPSFLACKLSQLSENESGSQLLKALPQEDLETGRSRCLLDRKEDDALEEIVYDYFSWIGNNVEVFFQVLTRDAEYKLITDLLCLNCSPNVLKEELSRILTISRINFIILAADGKLTTTYSSKALTLMCDKLKHYDDLGIAVSANWKNMTKIDRNLRQRMRCLKIKGQGRRPTVRQFAELISKESFSLASDNLFILGAFDELEDGQPPVPCISYVSGSETYDVHGQYYCTETGSVYVNSLLERYLHEDTGLGEAIELVEKALVAIIVIERGQTARVLAREDISTTLFTRHRSFLESWRAKGRGIDGEREK</sequence>
<dbReference type="SUPFAM" id="SSF56235">
    <property type="entry name" value="N-terminal nucleophile aminohydrolases (Ntn hydrolases)"/>
    <property type="match status" value="1"/>
</dbReference>